<name>A0ABP9EI67_9PSEU</name>
<evidence type="ECO:0000256" key="11">
    <source>
        <dbReference type="ARBA" id="ARBA00047398"/>
    </source>
</evidence>
<dbReference type="NCBIfam" id="TIGR00435">
    <property type="entry name" value="cysS"/>
    <property type="match status" value="1"/>
</dbReference>
<evidence type="ECO:0000256" key="12">
    <source>
        <dbReference type="HAMAP-Rule" id="MF_00041"/>
    </source>
</evidence>
<evidence type="ECO:0000256" key="10">
    <source>
        <dbReference type="ARBA" id="ARBA00023146"/>
    </source>
</evidence>
<dbReference type="InterPro" id="IPR024909">
    <property type="entry name" value="Cys-tRNA/MSH_ligase"/>
</dbReference>
<evidence type="ECO:0000256" key="4">
    <source>
        <dbReference type="ARBA" id="ARBA00022598"/>
    </source>
</evidence>
<dbReference type="Gene3D" id="3.40.50.620">
    <property type="entry name" value="HUPs"/>
    <property type="match status" value="1"/>
</dbReference>
<comment type="subcellular location">
    <subcellularLocation>
        <location evidence="12">Cytoplasm</location>
    </subcellularLocation>
</comment>
<keyword evidence="15" id="KW-1185">Reference proteome</keyword>
<comment type="cofactor">
    <cofactor evidence="12">
        <name>Zn(2+)</name>
        <dbReference type="ChEBI" id="CHEBI:29105"/>
    </cofactor>
    <text evidence="12">Binds 1 zinc ion per subunit.</text>
</comment>
<keyword evidence="4 12" id="KW-0436">Ligase</keyword>
<dbReference type="SUPFAM" id="SSF52374">
    <property type="entry name" value="Nucleotidylyl transferase"/>
    <property type="match status" value="1"/>
</dbReference>
<feature type="domain" description="Cysteinyl-tRNA synthetase class Ia DALR" evidence="13">
    <location>
        <begin position="342"/>
        <end position="404"/>
    </location>
</feature>
<reference evidence="15" key="1">
    <citation type="journal article" date="2019" name="Int. J. Syst. Evol. Microbiol.">
        <title>The Global Catalogue of Microorganisms (GCM) 10K type strain sequencing project: providing services to taxonomists for standard genome sequencing and annotation.</title>
        <authorList>
            <consortium name="The Broad Institute Genomics Platform"/>
            <consortium name="The Broad Institute Genome Sequencing Center for Infectious Disease"/>
            <person name="Wu L."/>
            <person name="Ma J."/>
        </authorList>
    </citation>
    <scope>NUCLEOTIDE SEQUENCE [LARGE SCALE GENOMIC DNA]</scope>
    <source>
        <strain evidence="15">JCM 17983</strain>
    </source>
</reference>
<keyword evidence="10 12" id="KW-0030">Aminoacyl-tRNA synthetase</keyword>
<dbReference type="Pfam" id="PF01406">
    <property type="entry name" value="tRNA-synt_1e"/>
    <property type="match status" value="1"/>
</dbReference>
<dbReference type="HAMAP" id="MF_00041">
    <property type="entry name" value="Cys_tRNA_synth"/>
    <property type="match status" value="1"/>
</dbReference>
<protein>
    <recommendedName>
        <fullName evidence="12">Cysteine--tRNA ligase</fullName>
        <ecNumber evidence="12">6.1.1.16</ecNumber>
    </recommendedName>
    <alternativeName>
        <fullName evidence="12">Cysteinyl-tRNA synthetase</fullName>
        <shortName evidence="12">CysRS</shortName>
    </alternativeName>
</protein>
<feature type="binding site" evidence="12">
    <location>
        <position position="211"/>
    </location>
    <ligand>
        <name>Zn(2+)</name>
        <dbReference type="ChEBI" id="CHEBI:29105"/>
    </ligand>
</feature>
<evidence type="ECO:0000256" key="1">
    <source>
        <dbReference type="ARBA" id="ARBA00005594"/>
    </source>
</evidence>
<feature type="binding site" evidence="12">
    <location>
        <position position="27"/>
    </location>
    <ligand>
        <name>Zn(2+)</name>
        <dbReference type="ChEBI" id="CHEBI:29105"/>
    </ligand>
</feature>
<keyword evidence="7 12" id="KW-0862">Zinc</keyword>
<evidence type="ECO:0000259" key="13">
    <source>
        <dbReference type="SMART" id="SM00840"/>
    </source>
</evidence>
<sequence length="465" mass="50518">MRLVDTATGVARPLRPLTPGRVTIYVCGATVHGPPHLGHLRSAITFDLLRRWLQHQGLEVLLVRNVTDIDDIILAKARAEGRPWWEWAATHERAFTAAYDAVGCLPPSAEPRATGHIAEAVELVRRLVARGHAYLGTAGDDGGRDVLFDVASWPGYGRLSGVRADHVRSDPELVRHKRDPRDFALWKAAKTDEPRWPSPWGAGRPSWHVECSAMSTRYLGPAFDIHGGGRDLVFPHHENEMAQSRAAGDDFAASWLHHGWVTVDGDKMSKSAGNAVDAAAALGRVRPIELRAYLLAAHHRSTIDYSDTALREAAAGYRRIEALLDRVRPRGGAVEVGELPAAFAAALDDDLATPAAMSVLHTATRDGNAALERGDRRTARGIGGAVRAMTSVLGIDPHDPTWAGRHVSGAAGHALEGLVEELLDERSRARAGGDFARADEVRERLRRVGVDVEDTPDGPRWALAR</sequence>
<dbReference type="CDD" id="cd00672">
    <property type="entry name" value="CysRS_core"/>
    <property type="match status" value="1"/>
</dbReference>
<organism evidence="14 15">
    <name type="scientific">Actinomycetospora straminea</name>
    <dbReference type="NCBI Taxonomy" id="663607"/>
    <lineage>
        <taxon>Bacteria</taxon>
        <taxon>Bacillati</taxon>
        <taxon>Actinomycetota</taxon>
        <taxon>Actinomycetes</taxon>
        <taxon>Pseudonocardiales</taxon>
        <taxon>Pseudonocardiaceae</taxon>
        <taxon>Actinomycetospora</taxon>
    </lineage>
</organism>
<dbReference type="RefSeq" id="WP_420791710.1">
    <property type="nucleotide sequence ID" value="NZ_BAABHQ010000007.1"/>
</dbReference>
<feature type="binding site" evidence="12">
    <location>
        <position position="236"/>
    </location>
    <ligand>
        <name>Zn(2+)</name>
        <dbReference type="ChEBI" id="CHEBI:29105"/>
    </ligand>
</feature>
<dbReference type="GO" id="GO:0016874">
    <property type="term" value="F:ligase activity"/>
    <property type="evidence" value="ECO:0007669"/>
    <property type="project" value="UniProtKB-KW"/>
</dbReference>
<evidence type="ECO:0000256" key="9">
    <source>
        <dbReference type="ARBA" id="ARBA00022917"/>
    </source>
</evidence>
<evidence type="ECO:0000256" key="3">
    <source>
        <dbReference type="ARBA" id="ARBA00022490"/>
    </source>
</evidence>
<dbReference type="PANTHER" id="PTHR10890">
    <property type="entry name" value="CYSTEINYL-TRNA SYNTHETASE"/>
    <property type="match status" value="1"/>
</dbReference>
<feature type="binding site" evidence="12">
    <location>
        <position position="240"/>
    </location>
    <ligand>
        <name>Zn(2+)</name>
        <dbReference type="ChEBI" id="CHEBI:29105"/>
    </ligand>
</feature>
<evidence type="ECO:0000313" key="15">
    <source>
        <dbReference type="Proteomes" id="UP001500457"/>
    </source>
</evidence>
<evidence type="ECO:0000256" key="2">
    <source>
        <dbReference type="ARBA" id="ARBA00011245"/>
    </source>
</evidence>
<evidence type="ECO:0000256" key="6">
    <source>
        <dbReference type="ARBA" id="ARBA00022741"/>
    </source>
</evidence>
<proteinExistence type="inferred from homology"/>
<dbReference type="InterPro" id="IPR056411">
    <property type="entry name" value="CysS_C"/>
</dbReference>
<evidence type="ECO:0000256" key="5">
    <source>
        <dbReference type="ARBA" id="ARBA00022723"/>
    </source>
</evidence>
<comment type="similarity">
    <text evidence="1 12">Belongs to the class-I aminoacyl-tRNA synthetase family.</text>
</comment>
<keyword evidence="9 12" id="KW-0648">Protein biosynthesis</keyword>
<keyword evidence="3 12" id="KW-0963">Cytoplasm</keyword>
<dbReference type="Proteomes" id="UP001500457">
    <property type="component" value="Unassembled WGS sequence"/>
</dbReference>
<dbReference type="PRINTS" id="PR00983">
    <property type="entry name" value="TRNASYNTHCYS"/>
</dbReference>
<dbReference type="PANTHER" id="PTHR10890:SF30">
    <property type="entry name" value="CYSTEINE--TRNA LIGASE"/>
    <property type="match status" value="1"/>
</dbReference>
<dbReference type="InterPro" id="IPR015803">
    <property type="entry name" value="Cys-tRNA-ligase"/>
</dbReference>
<comment type="subunit">
    <text evidence="2 12">Monomer.</text>
</comment>
<gene>
    <name evidence="14" type="primary">cysS_2</name>
    <name evidence="12" type="synonym">cysS</name>
    <name evidence="14" type="ORF">GCM10023203_29480</name>
</gene>
<dbReference type="EC" id="6.1.1.16" evidence="12"/>
<dbReference type="InterPro" id="IPR032678">
    <property type="entry name" value="tRNA-synt_1_cat_dom"/>
</dbReference>
<feature type="short sequence motif" description="'KMSKS' region" evidence="12">
    <location>
        <begin position="267"/>
        <end position="271"/>
    </location>
</feature>
<keyword evidence="8 12" id="KW-0067">ATP-binding</keyword>
<dbReference type="InterPro" id="IPR014729">
    <property type="entry name" value="Rossmann-like_a/b/a_fold"/>
</dbReference>
<dbReference type="InterPro" id="IPR015273">
    <property type="entry name" value="Cys-tRNA-synt_Ia_DALR"/>
</dbReference>
<feature type="binding site" evidence="12">
    <location>
        <position position="270"/>
    </location>
    <ligand>
        <name>ATP</name>
        <dbReference type="ChEBI" id="CHEBI:30616"/>
    </ligand>
</feature>
<dbReference type="InterPro" id="IPR009080">
    <property type="entry name" value="tRNAsynth_Ia_anticodon-bd"/>
</dbReference>
<dbReference type="Pfam" id="PF09190">
    <property type="entry name" value="DALR_2"/>
    <property type="match status" value="1"/>
</dbReference>
<accession>A0ABP9EI67</accession>
<dbReference type="SUPFAM" id="SSF47323">
    <property type="entry name" value="Anticodon-binding domain of a subclass of class I aminoacyl-tRNA synthetases"/>
    <property type="match status" value="1"/>
</dbReference>
<keyword evidence="5 12" id="KW-0479">Metal-binding</keyword>
<comment type="caution">
    <text evidence="14">The sequence shown here is derived from an EMBL/GenBank/DDBJ whole genome shotgun (WGS) entry which is preliminary data.</text>
</comment>
<evidence type="ECO:0000256" key="8">
    <source>
        <dbReference type="ARBA" id="ARBA00022840"/>
    </source>
</evidence>
<comment type="catalytic activity">
    <reaction evidence="11 12">
        <text>tRNA(Cys) + L-cysteine + ATP = L-cysteinyl-tRNA(Cys) + AMP + diphosphate</text>
        <dbReference type="Rhea" id="RHEA:17773"/>
        <dbReference type="Rhea" id="RHEA-COMP:9661"/>
        <dbReference type="Rhea" id="RHEA-COMP:9679"/>
        <dbReference type="ChEBI" id="CHEBI:30616"/>
        <dbReference type="ChEBI" id="CHEBI:33019"/>
        <dbReference type="ChEBI" id="CHEBI:35235"/>
        <dbReference type="ChEBI" id="CHEBI:78442"/>
        <dbReference type="ChEBI" id="CHEBI:78517"/>
        <dbReference type="ChEBI" id="CHEBI:456215"/>
        <dbReference type="EC" id="6.1.1.16"/>
    </reaction>
</comment>
<dbReference type="SMART" id="SM00840">
    <property type="entry name" value="DALR_2"/>
    <property type="match status" value="1"/>
</dbReference>
<dbReference type="Pfam" id="PF23493">
    <property type="entry name" value="CysS_C"/>
    <property type="match status" value="1"/>
</dbReference>
<feature type="short sequence motif" description="'HIGH' region" evidence="12">
    <location>
        <begin position="29"/>
        <end position="39"/>
    </location>
</feature>
<dbReference type="Gene3D" id="1.20.120.1910">
    <property type="entry name" value="Cysteine-tRNA ligase, C-terminal anti-codon recognition domain"/>
    <property type="match status" value="1"/>
</dbReference>
<dbReference type="EMBL" id="BAABHQ010000007">
    <property type="protein sequence ID" value="GAA4877240.1"/>
    <property type="molecule type" value="Genomic_DNA"/>
</dbReference>
<evidence type="ECO:0000313" key="14">
    <source>
        <dbReference type="EMBL" id="GAA4877240.1"/>
    </source>
</evidence>
<evidence type="ECO:0000256" key="7">
    <source>
        <dbReference type="ARBA" id="ARBA00022833"/>
    </source>
</evidence>
<keyword evidence="6 12" id="KW-0547">Nucleotide-binding</keyword>